<name>A0A4Q7MBM3_9BACT</name>
<feature type="compositionally biased region" description="Polar residues" evidence="1">
    <location>
        <begin position="202"/>
        <end position="217"/>
    </location>
</feature>
<feature type="domain" description="Outer membrane protein beta-barrel" evidence="3">
    <location>
        <begin position="272"/>
        <end position="387"/>
    </location>
</feature>
<dbReference type="Pfam" id="PF13568">
    <property type="entry name" value="OMP_b-brl_2"/>
    <property type="match status" value="1"/>
</dbReference>
<keyword evidence="2" id="KW-0472">Membrane</keyword>
<dbReference type="Proteomes" id="UP000293874">
    <property type="component" value="Unassembled WGS sequence"/>
</dbReference>
<feature type="compositionally biased region" description="Polar residues" evidence="1">
    <location>
        <begin position="128"/>
        <end position="161"/>
    </location>
</feature>
<dbReference type="InterPro" id="IPR025665">
    <property type="entry name" value="Beta-barrel_OMP_2"/>
</dbReference>
<dbReference type="InterPro" id="IPR011250">
    <property type="entry name" value="OMP/PagP_B-barrel"/>
</dbReference>
<dbReference type="OrthoDB" id="1523584at2"/>
<sequence length="461" mass="51165">MSLLNDNDLDRLSREAADQYDVESSTSGWEQLEQRLDAELPQRRRRRGLLLWWLLAGVLLLGGALWGTKTWNESKEKNGIVKNEGNLTESYKRNSFGETKQSSQQSFENRNPNHTAAKNSRLADEPASNATVIKPSNHTQTPSLSSGQQQRAAWLKQSNVSREPGAKTHDALPGNPNATQIPTNSSSIPYITSKQGLPDSIETVTSSNPVHTSSIQNAPDVPGIKPTPQTSITDSTQQKPASVQPIQTTTNKTKPLNLSSRKGSFYLTALAGLDFSNVKFSSAGRAGFNGGLQIGYYFTDRLSVNTGLIYNSKNYKARGKDITPKGPMVYYDIDKIEGGCSMIDIPINIRYDLGIKTRSRYFISAGVSSYLMDKEDYDYYFYNNAGYYSERNWKTNENSSYLFSILNFSAGIEKQLGSRLQFQAEPYLKVPVQGVGHGEIRLNSFGINLGLKYPFGKTGKR</sequence>
<feature type="compositionally biased region" description="Polar residues" evidence="1">
    <location>
        <begin position="176"/>
        <end position="195"/>
    </location>
</feature>
<dbReference type="SUPFAM" id="SSF56925">
    <property type="entry name" value="OMPA-like"/>
    <property type="match status" value="1"/>
</dbReference>
<reference evidence="4 5" key="1">
    <citation type="submission" date="2019-02" db="EMBL/GenBank/DDBJ databases">
        <title>Genomic Encyclopedia of Type Strains, Phase IV (KMG-IV): sequencing the most valuable type-strain genomes for metagenomic binning, comparative biology and taxonomic classification.</title>
        <authorList>
            <person name="Goeker M."/>
        </authorList>
    </citation>
    <scope>NUCLEOTIDE SEQUENCE [LARGE SCALE GENOMIC DNA]</scope>
    <source>
        <strain evidence="4 5">DSM 18116</strain>
    </source>
</reference>
<keyword evidence="2" id="KW-0812">Transmembrane</keyword>
<dbReference type="EMBL" id="SGXA01000006">
    <property type="protein sequence ID" value="RZS65181.1"/>
    <property type="molecule type" value="Genomic_DNA"/>
</dbReference>
<comment type="caution">
    <text evidence="4">The sequence shown here is derived from an EMBL/GenBank/DDBJ whole genome shotgun (WGS) entry which is preliminary data.</text>
</comment>
<evidence type="ECO:0000313" key="4">
    <source>
        <dbReference type="EMBL" id="RZS65181.1"/>
    </source>
</evidence>
<feature type="compositionally biased region" description="Polar residues" evidence="1">
    <location>
        <begin position="96"/>
        <end position="118"/>
    </location>
</feature>
<dbReference type="Gene3D" id="2.40.160.20">
    <property type="match status" value="1"/>
</dbReference>
<evidence type="ECO:0000313" key="5">
    <source>
        <dbReference type="Proteomes" id="UP000293874"/>
    </source>
</evidence>
<organism evidence="4 5">
    <name type="scientific">Pseudobacter ginsenosidimutans</name>
    <dbReference type="NCBI Taxonomy" id="661488"/>
    <lineage>
        <taxon>Bacteria</taxon>
        <taxon>Pseudomonadati</taxon>
        <taxon>Bacteroidota</taxon>
        <taxon>Chitinophagia</taxon>
        <taxon>Chitinophagales</taxon>
        <taxon>Chitinophagaceae</taxon>
        <taxon>Pseudobacter</taxon>
    </lineage>
</organism>
<feature type="transmembrane region" description="Helical" evidence="2">
    <location>
        <begin position="49"/>
        <end position="67"/>
    </location>
</feature>
<evidence type="ECO:0000259" key="3">
    <source>
        <dbReference type="Pfam" id="PF13568"/>
    </source>
</evidence>
<proteinExistence type="predicted"/>
<keyword evidence="2" id="KW-1133">Transmembrane helix</keyword>
<gene>
    <name evidence="4" type="ORF">EV199_5937</name>
</gene>
<dbReference type="RefSeq" id="WP_130544411.1">
    <property type="nucleotide sequence ID" value="NZ_CP042431.1"/>
</dbReference>
<keyword evidence="5" id="KW-1185">Reference proteome</keyword>
<accession>A0A4Q7MBM3</accession>
<protein>
    <submittedName>
        <fullName evidence="4">Outer membrane protein with beta-barrel domain</fullName>
    </submittedName>
</protein>
<feature type="region of interest" description="Disordered" evidence="1">
    <location>
        <begin position="95"/>
        <end position="245"/>
    </location>
</feature>
<feature type="compositionally biased region" description="Polar residues" evidence="1">
    <location>
        <begin position="227"/>
        <end position="245"/>
    </location>
</feature>
<evidence type="ECO:0000256" key="2">
    <source>
        <dbReference type="SAM" id="Phobius"/>
    </source>
</evidence>
<dbReference type="AlphaFoldDB" id="A0A4Q7MBM3"/>
<evidence type="ECO:0000256" key="1">
    <source>
        <dbReference type="SAM" id="MobiDB-lite"/>
    </source>
</evidence>